<feature type="domain" description="SF4 helicase" evidence="13">
    <location>
        <begin position="183"/>
        <end position="451"/>
    </location>
</feature>
<keyword evidence="8 12" id="KW-0238">DNA-binding</keyword>
<dbReference type="Pfam" id="PF00772">
    <property type="entry name" value="DnaB"/>
    <property type="match status" value="1"/>
</dbReference>
<evidence type="ECO:0000256" key="7">
    <source>
        <dbReference type="ARBA" id="ARBA00022840"/>
    </source>
</evidence>
<dbReference type="EMBL" id="JAEKNQ010000040">
    <property type="protein sequence ID" value="MBJ7603632.1"/>
    <property type="molecule type" value="Genomic_DNA"/>
</dbReference>
<dbReference type="InterPro" id="IPR016136">
    <property type="entry name" value="DNA_helicase_N/primase_C"/>
</dbReference>
<comment type="caution">
    <text evidence="14">The sequence shown here is derived from an EMBL/GenBank/DDBJ whole genome shotgun (WGS) entry which is preliminary data.</text>
</comment>
<dbReference type="GO" id="GO:0005524">
    <property type="term" value="F:ATP binding"/>
    <property type="evidence" value="ECO:0007669"/>
    <property type="project" value="UniProtKB-UniRule"/>
</dbReference>
<keyword evidence="9" id="KW-0413">Isomerase</keyword>
<keyword evidence="7 12" id="KW-0067">ATP-binding</keyword>
<dbReference type="GO" id="GO:1990077">
    <property type="term" value="C:primosome complex"/>
    <property type="evidence" value="ECO:0007669"/>
    <property type="project" value="UniProtKB-UniRule"/>
</dbReference>
<dbReference type="EC" id="5.6.2.3" evidence="11 12"/>
<dbReference type="NCBIfam" id="TIGR00665">
    <property type="entry name" value="DnaB"/>
    <property type="match status" value="1"/>
</dbReference>
<evidence type="ECO:0000313" key="15">
    <source>
        <dbReference type="Proteomes" id="UP000620075"/>
    </source>
</evidence>
<dbReference type="GO" id="GO:0043139">
    <property type="term" value="F:5'-3' DNA helicase activity"/>
    <property type="evidence" value="ECO:0007669"/>
    <property type="project" value="UniProtKB-EC"/>
</dbReference>
<gene>
    <name evidence="14" type="primary">dnaB</name>
    <name evidence="14" type="ORF">JF888_10645</name>
</gene>
<dbReference type="GO" id="GO:0005829">
    <property type="term" value="C:cytosol"/>
    <property type="evidence" value="ECO:0007669"/>
    <property type="project" value="TreeGrafter"/>
</dbReference>
<dbReference type="FunFam" id="1.10.860.10:FF:000001">
    <property type="entry name" value="Replicative DNA helicase"/>
    <property type="match status" value="1"/>
</dbReference>
<dbReference type="PANTHER" id="PTHR30153:SF2">
    <property type="entry name" value="REPLICATIVE DNA HELICASE"/>
    <property type="match status" value="1"/>
</dbReference>
<dbReference type="SUPFAM" id="SSF52540">
    <property type="entry name" value="P-loop containing nucleoside triphosphate hydrolases"/>
    <property type="match status" value="1"/>
</dbReference>
<comment type="catalytic activity">
    <reaction evidence="10 12">
        <text>ATP + H2O = ADP + phosphate + H(+)</text>
        <dbReference type="Rhea" id="RHEA:13065"/>
        <dbReference type="ChEBI" id="CHEBI:15377"/>
        <dbReference type="ChEBI" id="CHEBI:15378"/>
        <dbReference type="ChEBI" id="CHEBI:30616"/>
        <dbReference type="ChEBI" id="CHEBI:43474"/>
        <dbReference type="ChEBI" id="CHEBI:456216"/>
        <dbReference type="EC" id="5.6.2.3"/>
    </reaction>
</comment>
<organism evidence="14 15">
    <name type="scientific">Candidatus Dormiibacter inghamiae</name>
    <dbReference type="NCBI Taxonomy" id="3127013"/>
    <lineage>
        <taxon>Bacteria</taxon>
        <taxon>Bacillati</taxon>
        <taxon>Candidatus Dormiibacterota</taxon>
        <taxon>Candidatus Dormibacteria</taxon>
        <taxon>Candidatus Dormibacterales</taxon>
        <taxon>Candidatus Dormibacteraceae</taxon>
        <taxon>Candidatus Dormiibacter</taxon>
    </lineage>
</organism>
<evidence type="ECO:0000256" key="12">
    <source>
        <dbReference type="RuleBase" id="RU362085"/>
    </source>
</evidence>
<dbReference type="GO" id="GO:0006269">
    <property type="term" value="P:DNA replication, synthesis of primer"/>
    <property type="evidence" value="ECO:0007669"/>
    <property type="project" value="UniProtKB-UniRule"/>
</dbReference>
<dbReference type="Gene3D" id="3.40.50.300">
    <property type="entry name" value="P-loop containing nucleotide triphosphate hydrolases"/>
    <property type="match status" value="1"/>
</dbReference>
<evidence type="ECO:0000256" key="10">
    <source>
        <dbReference type="ARBA" id="ARBA00048954"/>
    </source>
</evidence>
<evidence type="ECO:0000256" key="5">
    <source>
        <dbReference type="ARBA" id="ARBA00022801"/>
    </source>
</evidence>
<dbReference type="FunFam" id="3.40.50.300:FF:000076">
    <property type="entry name" value="Replicative DNA helicase"/>
    <property type="match status" value="1"/>
</dbReference>
<dbReference type="GO" id="GO:0016787">
    <property type="term" value="F:hydrolase activity"/>
    <property type="evidence" value="ECO:0007669"/>
    <property type="project" value="UniProtKB-KW"/>
</dbReference>
<evidence type="ECO:0000259" key="13">
    <source>
        <dbReference type="PROSITE" id="PS51199"/>
    </source>
</evidence>
<name>A0A934KHH2_9BACT</name>
<evidence type="ECO:0000313" key="14">
    <source>
        <dbReference type="EMBL" id="MBJ7603632.1"/>
    </source>
</evidence>
<sequence length="459" mass="50834">MAVVRPGWTEGRVPPQDLEAESSVLGAVLLDPAAITRILDFLQAEDFYRENHGQIYRAALTLFREGEPIDNVTVAAELDKMGVLERIGGRAQLALLQESVPTAGNAEYYARIVKDKAYKRRLITVGGQVTQLGYEDGLDAEEAVNTAQSHVYAISDDRIGGGLEHIYTLLKPAMDRIDAQMASGGGVLGVPSGFHDLDRLTNGFKESDLIVIAGRPAMGKTSFVLNVALHAAVQQKQPIAIFSLEMSKEQLVERMLSEQAQIDAQRMHRGLLSDNEYERLAGAMGPLGDAPIFIDDVPSLDDLTLRLKSRQAKSREGVQMIIVDYLQLMTGRTRGDDSNRVQEVSAISRSLKSIARELKVPVLAISQLSRAPEARPDKRPILSDLRESGSIEQDSDIVMFLYRDEYYNREKSEKPGIAEVIVAKHRNGPTGMVELFFRRELTRFENISHRQLDPASGRP</sequence>
<proteinExistence type="inferred from homology"/>
<accession>A0A934KHH2</accession>
<dbReference type="InterPro" id="IPR007693">
    <property type="entry name" value="DNA_helicase_DnaB-like_N"/>
</dbReference>
<dbReference type="InterPro" id="IPR027417">
    <property type="entry name" value="P-loop_NTPase"/>
</dbReference>
<reference evidence="14 15" key="1">
    <citation type="submission" date="2020-10" db="EMBL/GenBank/DDBJ databases">
        <title>Ca. Dormibacterota MAGs.</title>
        <authorList>
            <person name="Montgomery K."/>
        </authorList>
    </citation>
    <scope>NUCLEOTIDE SEQUENCE [LARGE SCALE GENOMIC DNA]</scope>
    <source>
        <strain evidence="14">SC8811_S16_3</strain>
    </source>
</reference>
<dbReference type="CDD" id="cd00984">
    <property type="entry name" value="DnaB_C"/>
    <property type="match status" value="1"/>
</dbReference>
<dbReference type="GO" id="GO:0003677">
    <property type="term" value="F:DNA binding"/>
    <property type="evidence" value="ECO:0007669"/>
    <property type="project" value="UniProtKB-UniRule"/>
</dbReference>
<dbReference type="PANTHER" id="PTHR30153">
    <property type="entry name" value="REPLICATIVE DNA HELICASE DNAB"/>
    <property type="match status" value="1"/>
</dbReference>
<keyword evidence="2 12" id="KW-0639">Primosome</keyword>
<dbReference type="InterPro" id="IPR007692">
    <property type="entry name" value="DNA_helicase_DnaB"/>
</dbReference>
<protein>
    <recommendedName>
        <fullName evidence="11 12">Replicative DNA helicase</fullName>
        <ecNumber evidence="11 12">5.6.2.3</ecNumber>
    </recommendedName>
</protein>
<keyword evidence="6 12" id="KW-0347">Helicase</keyword>
<dbReference type="SUPFAM" id="SSF48024">
    <property type="entry name" value="N-terminal domain of DnaB helicase"/>
    <property type="match status" value="1"/>
</dbReference>
<comment type="function">
    <text evidence="12">The main replicative DNA helicase, it participates in initiation and elongation during chromosome replication. Travels ahead of the DNA replisome, separating dsDNA into templates for DNA synthesis. A processive ATP-dependent 5'-3' DNA helicase it has DNA-dependent ATPase activity.</text>
</comment>
<evidence type="ECO:0000256" key="6">
    <source>
        <dbReference type="ARBA" id="ARBA00022806"/>
    </source>
</evidence>
<dbReference type="InterPro" id="IPR007694">
    <property type="entry name" value="DNA_helicase_DnaB-like_C"/>
</dbReference>
<evidence type="ECO:0000256" key="1">
    <source>
        <dbReference type="ARBA" id="ARBA00008428"/>
    </source>
</evidence>
<dbReference type="GO" id="GO:0042802">
    <property type="term" value="F:identical protein binding"/>
    <property type="evidence" value="ECO:0007669"/>
    <property type="project" value="UniProtKB-ARBA"/>
</dbReference>
<dbReference type="Pfam" id="PF03796">
    <property type="entry name" value="DnaB_C"/>
    <property type="match status" value="1"/>
</dbReference>
<dbReference type="Gene3D" id="1.10.860.10">
    <property type="entry name" value="DNAb Helicase, Chain A"/>
    <property type="match status" value="1"/>
</dbReference>
<evidence type="ECO:0000256" key="11">
    <source>
        <dbReference type="NCBIfam" id="TIGR00665"/>
    </source>
</evidence>
<dbReference type="RefSeq" id="WP_338179967.1">
    <property type="nucleotide sequence ID" value="NZ_JAEKNQ010000040.1"/>
</dbReference>
<keyword evidence="5 12" id="KW-0378">Hydrolase</keyword>
<dbReference type="NCBIfam" id="NF004384">
    <property type="entry name" value="PRK05748.1"/>
    <property type="match status" value="1"/>
</dbReference>
<dbReference type="PROSITE" id="PS51199">
    <property type="entry name" value="SF4_HELICASE"/>
    <property type="match status" value="1"/>
</dbReference>
<evidence type="ECO:0000256" key="8">
    <source>
        <dbReference type="ARBA" id="ARBA00023125"/>
    </source>
</evidence>
<dbReference type="Proteomes" id="UP000620075">
    <property type="component" value="Unassembled WGS sequence"/>
</dbReference>
<keyword evidence="4 12" id="KW-0547">Nucleotide-binding</keyword>
<keyword evidence="3 12" id="KW-0235">DNA replication</keyword>
<evidence type="ECO:0000256" key="4">
    <source>
        <dbReference type="ARBA" id="ARBA00022741"/>
    </source>
</evidence>
<dbReference type="InterPro" id="IPR036185">
    <property type="entry name" value="DNA_heli_DnaB-like_N_sf"/>
</dbReference>
<dbReference type="AlphaFoldDB" id="A0A934KHH2"/>
<evidence type="ECO:0000256" key="3">
    <source>
        <dbReference type="ARBA" id="ARBA00022705"/>
    </source>
</evidence>
<evidence type="ECO:0000256" key="2">
    <source>
        <dbReference type="ARBA" id="ARBA00022515"/>
    </source>
</evidence>
<comment type="similarity">
    <text evidence="1 12">Belongs to the helicase family. DnaB subfamily.</text>
</comment>
<evidence type="ECO:0000256" key="9">
    <source>
        <dbReference type="ARBA" id="ARBA00023235"/>
    </source>
</evidence>